<dbReference type="PANTHER" id="PTHR45902">
    <property type="entry name" value="LATROPHILIN RECEPTOR-LIKE PROTEIN A"/>
    <property type="match status" value="1"/>
</dbReference>
<feature type="domain" description="G-protein coupled receptors family 2 profile 2" evidence="6">
    <location>
        <begin position="877"/>
        <end position="1124"/>
    </location>
</feature>
<keyword evidence="4 5" id="KW-0472">Membrane</keyword>
<dbReference type="GO" id="GO:0016020">
    <property type="term" value="C:membrane"/>
    <property type="evidence" value="ECO:0007669"/>
    <property type="project" value="UniProtKB-SubCell"/>
</dbReference>
<keyword evidence="3 5" id="KW-1133">Transmembrane helix</keyword>
<dbReference type="InterPro" id="IPR000832">
    <property type="entry name" value="GPCR_2_secretin-like"/>
</dbReference>
<feature type="transmembrane region" description="Helical" evidence="5">
    <location>
        <begin position="1032"/>
        <end position="1053"/>
    </location>
</feature>
<organism evidence="7 8">
    <name type="scientific">Sinanodonta woodiana</name>
    <name type="common">Chinese pond mussel</name>
    <name type="synonym">Anodonta woodiana</name>
    <dbReference type="NCBI Taxonomy" id="1069815"/>
    <lineage>
        <taxon>Eukaryota</taxon>
        <taxon>Metazoa</taxon>
        <taxon>Spiralia</taxon>
        <taxon>Lophotrochozoa</taxon>
        <taxon>Mollusca</taxon>
        <taxon>Bivalvia</taxon>
        <taxon>Autobranchia</taxon>
        <taxon>Heteroconchia</taxon>
        <taxon>Palaeoheterodonta</taxon>
        <taxon>Unionida</taxon>
        <taxon>Unionoidea</taxon>
        <taxon>Unionidae</taxon>
        <taxon>Unioninae</taxon>
        <taxon>Sinanodonta</taxon>
    </lineage>
</organism>
<feature type="transmembrane region" description="Helical" evidence="5">
    <location>
        <begin position="1098"/>
        <end position="1122"/>
    </location>
</feature>
<comment type="caution">
    <text evidence="7">The sequence shown here is derived from an EMBL/GenBank/DDBJ whole genome shotgun (WGS) entry which is preliminary data.</text>
</comment>
<dbReference type="PANTHER" id="PTHR45902:SF2">
    <property type="entry name" value="G-PROTEIN COUPLED RECEPTORS FAMILY 2 PROFILE 2 DOMAIN-CONTAINING PROTEIN"/>
    <property type="match status" value="1"/>
</dbReference>
<feature type="transmembrane region" description="Helical" evidence="5">
    <location>
        <begin position="914"/>
        <end position="931"/>
    </location>
</feature>
<accession>A0ABD3VJB1</accession>
<sequence>MRRSYQTTVLICFQLKTFFNLSMSSRNWRLLAVLFIWLLWDFTSLAQINESPSDTPAVDATTSMLSNDRFDTILFVSTPSTNLDSPFNTTIKEISNSISPDNEALFSKVTTAFNSSGSLSSVKSTATAEIVGRDTSSFIGPSSVSTFIVAEMKPNVIVKGKGELLPRDPIGKELDLSANESSNNDKIFTSQESSNTYMYIPEGDLFASQTVDTTNATRNMHRLTMMYALTCGVHHLCDPDRLHLPISRNISNVYFNNCPPCQCDDKCVNFGDCCPDVEVIRAIQTDRIYHCQNTYLERGFFLMSTCAYTYKENATVKDHCENAALHSDDPLVFMPVTSNISGHSYRNRYCAECNYDLTSTDGWSLSSDCPNPMNPNEFSSVQEVISYLQSVCGSILYQPKGWMKPRPCQIFESIQKPPLYEPIESCNKTGLWKIYNSDVDWACRNFHLPIFDDVNKFQYKNVFCYHCNRGQKVKVTKNTVVACKAKFDMQPSNVHEWGCKNLLRYFNTKTGYKNGFCCMCSTENSSDCSLLNSLQVSFDLGIPEVKVFRLSPTFKGGWNSYKYIFDFTSSINDRLKDDSISSRCKRNEFYDTVKGECRTIQCSGGRQLSMNTCVPIINSGIYVGFNVSNTYLVSISAKVTNSNWKNVARTFFEGMQRFLYSMIPPENLMFLSLEAWTKVFLCNNKKTNQLIQDCLDDSCRPMVILGVAFDIIVTAKADRRLTEDHLISSLFQNFSISLNETRLNFVPMTKSILERKTDIEKEFEKTNVSDTSKCLEEFSYKMKFDSVLRYLSVNAFNVVFAALKKTISCPYVTLVKDEYEIDNRSGFLRVKAVDVLLTRNEYEIQENETAAICIDSYLHDALQQTLPSDDKQILSIFTIFSWICTILSLLCLIITFTTYCIFEKLRTLPGKNNMILVSVLFLSQSLLFFGLNQTENRIGCVAIGIAIHYFWIATFCGMNICSFHMFRVFSGLFRTQTGPKDEETLLLYYVNYIFGIPILVTGVTILVEMISTKGESLGYGPDACFLSTPPSIGLYFVLPILILIVMNFVYFIIATLRIRWTPHVRSSNDGRDFFIYLKLFSITGVTWILQIVDAQFQVIAVSFIATAINACQGIFIFLSFVCNRRVRRLYEQLLCHRQSRLSSGTWTPSAFRNRTKSSSLTTSTEFSMSTSTASTDTKF</sequence>
<feature type="transmembrane region" description="Helical" evidence="5">
    <location>
        <begin position="943"/>
        <end position="966"/>
    </location>
</feature>
<dbReference type="InterPro" id="IPR017981">
    <property type="entry name" value="GPCR_2-like_7TM"/>
</dbReference>
<evidence type="ECO:0000313" key="8">
    <source>
        <dbReference type="Proteomes" id="UP001634394"/>
    </source>
</evidence>
<feature type="transmembrane region" description="Helical" evidence="5">
    <location>
        <begin position="873"/>
        <end position="902"/>
    </location>
</feature>
<reference evidence="7 8" key="1">
    <citation type="submission" date="2024-11" db="EMBL/GenBank/DDBJ databases">
        <title>Chromosome-level genome assembly of the freshwater bivalve Anodonta woodiana.</title>
        <authorList>
            <person name="Chen X."/>
        </authorList>
    </citation>
    <scope>NUCLEOTIDE SEQUENCE [LARGE SCALE GENOMIC DNA]</scope>
    <source>
        <strain evidence="7">MN2024</strain>
        <tissue evidence="7">Gills</tissue>
    </source>
</reference>
<dbReference type="Gene3D" id="1.20.1070.10">
    <property type="entry name" value="Rhodopsin 7-helix transmembrane proteins"/>
    <property type="match status" value="1"/>
</dbReference>
<protein>
    <recommendedName>
        <fullName evidence="6">G-protein coupled receptors family 2 profile 2 domain-containing protein</fullName>
    </recommendedName>
</protein>
<dbReference type="PROSITE" id="PS50261">
    <property type="entry name" value="G_PROTEIN_RECEP_F2_4"/>
    <property type="match status" value="1"/>
</dbReference>
<evidence type="ECO:0000256" key="4">
    <source>
        <dbReference type="ARBA" id="ARBA00023136"/>
    </source>
</evidence>
<dbReference type="Pfam" id="PF00002">
    <property type="entry name" value="7tm_2"/>
    <property type="match status" value="1"/>
</dbReference>
<dbReference type="InterPro" id="IPR053231">
    <property type="entry name" value="GPCR_LN-TM7"/>
</dbReference>
<keyword evidence="2 5" id="KW-0812">Transmembrane</keyword>
<proteinExistence type="predicted"/>
<keyword evidence="8" id="KW-1185">Reference proteome</keyword>
<gene>
    <name evidence="7" type="ORF">ACJMK2_007328</name>
</gene>
<evidence type="ECO:0000313" key="7">
    <source>
        <dbReference type="EMBL" id="KAL3861286.1"/>
    </source>
</evidence>
<dbReference type="Proteomes" id="UP001634394">
    <property type="component" value="Unassembled WGS sequence"/>
</dbReference>
<evidence type="ECO:0000256" key="2">
    <source>
        <dbReference type="ARBA" id="ARBA00022692"/>
    </source>
</evidence>
<evidence type="ECO:0000259" key="6">
    <source>
        <dbReference type="PROSITE" id="PS50261"/>
    </source>
</evidence>
<name>A0ABD3VJB1_SINWO</name>
<evidence type="ECO:0000256" key="1">
    <source>
        <dbReference type="ARBA" id="ARBA00004141"/>
    </source>
</evidence>
<evidence type="ECO:0000256" key="5">
    <source>
        <dbReference type="SAM" id="Phobius"/>
    </source>
</evidence>
<dbReference type="CDD" id="cd15039">
    <property type="entry name" value="7tmB3_Methuselah-like"/>
    <property type="match status" value="1"/>
</dbReference>
<evidence type="ECO:0000256" key="3">
    <source>
        <dbReference type="ARBA" id="ARBA00022989"/>
    </source>
</evidence>
<comment type="subcellular location">
    <subcellularLocation>
        <location evidence="1">Membrane</location>
        <topology evidence="1">Multi-pass membrane protein</topology>
    </subcellularLocation>
</comment>
<dbReference type="AlphaFoldDB" id="A0ABD3VJB1"/>
<feature type="transmembrane region" description="Helical" evidence="5">
    <location>
        <begin position="1073"/>
        <end position="1092"/>
    </location>
</feature>
<feature type="transmembrane region" description="Helical" evidence="5">
    <location>
        <begin position="986"/>
        <end position="1012"/>
    </location>
</feature>
<dbReference type="EMBL" id="JBJQND010000011">
    <property type="protein sequence ID" value="KAL3861286.1"/>
    <property type="molecule type" value="Genomic_DNA"/>
</dbReference>